<dbReference type="InterPro" id="IPR008979">
    <property type="entry name" value="Galactose-bd-like_sf"/>
</dbReference>
<dbReference type="InterPro" id="IPR045420">
    <property type="entry name" value="DUF5901"/>
</dbReference>
<dbReference type="Pfam" id="PF19254">
    <property type="entry name" value="DUF5901"/>
    <property type="match status" value="1"/>
</dbReference>
<reference evidence="2" key="1">
    <citation type="submission" date="2018-05" db="EMBL/GenBank/DDBJ databases">
        <authorList>
            <person name="Lanie J.A."/>
            <person name="Ng W.-L."/>
            <person name="Kazmierczak K.M."/>
            <person name="Andrzejewski T.M."/>
            <person name="Davidsen T.M."/>
            <person name="Wayne K.J."/>
            <person name="Tettelin H."/>
            <person name="Glass J.I."/>
            <person name="Rusch D."/>
            <person name="Podicherti R."/>
            <person name="Tsui H.-C.T."/>
            <person name="Winkler M.E."/>
        </authorList>
    </citation>
    <scope>NUCLEOTIDE SEQUENCE</scope>
</reference>
<dbReference type="InterPro" id="IPR000421">
    <property type="entry name" value="FA58C"/>
</dbReference>
<gene>
    <name evidence="2" type="ORF">METZ01_LOCUS49860</name>
</gene>
<dbReference type="AlphaFoldDB" id="A0A381RYS0"/>
<evidence type="ECO:0000313" key="2">
    <source>
        <dbReference type="EMBL" id="SUZ97006.1"/>
    </source>
</evidence>
<protein>
    <recommendedName>
        <fullName evidence="1">F5/8 type C domain-containing protein</fullName>
    </recommendedName>
</protein>
<name>A0A381RYS0_9ZZZZ</name>
<evidence type="ECO:0000259" key="1">
    <source>
        <dbReference type="PROSITE" id="PS50022"/>
    </source>
</evidence>
<dbReference type="Gene3D" id="2.60.120.260">
    <property type="entry name" value="Galactose-binding domain-like"/>
    <property type="match status" value="1"/>
</dbReference>
<sequence length="566" mass="67141">MEENFVSLKNFKHLYKLLNEYSEKKYKKKLDLKQYKKLIGNTINEISIKYKNKIKKKEKNIMTIMIIKKIIDKENKKEESFFESDFEPNQKITKKDIEKNYNLNNIQYQNLELERERNYNKILRNDNNNFNIKAIKRDEEKFRKNLIENKKKFEEIEKKKNLKNINESIIINPKEYKETLKKYIRKYDLLIDSKDRDITLFEENEYQIELDEPIHNVFSIELLNAIIPNSDYIINNRNNLLHFEENNTEQYITIPIGNYTLSELGLEIQTVLNNIGTSLYSVSTSNIHSKINNLEVDGSNTESNNGDAYKIFDYNLNTHWESPSLSSYIIYDFQKQVIIQEYFILCTNNTGRPKTFTLEISNDKINWTIIDTQTNISISNGRYHKIEISNILSSRYMKLNITNSSNNTNVHITQLEFKSKVENRINIASDMTNGNFSLLFEDKENSISEILGFQSKNYINFSNYTSDNEIILDSDRNIFLSIENIDNIQTTNEKLTNVFLKLTLNSDKNKYTYIKTDKDNIYKMGKPKHIKKLLIQFKKYDNSLYNFNGLDHSLILRINHFNTKHI</sequence>
<accession>A0A381RYS0</accession>
<dbReference type="EMBL" id="UINC01002468">
    <property type="protein sequence ID" value="SUZ97006.1"/>
    <property type="molecule type" value="Genomic_DNA"/>
</dbReference>
<proteinExistence type="predicted"/>
<dbReference type="PROSITE" id="PS50022">
    <property type="entry name" value="FA58C_3"/>
    <property type="match status" value="1"/>
</dbReference>
<dbReference type="SUPFAM" id="SSF49785">
    <property type="entry name" value="Galactose-binding domain-like"/>
    <property type="match status" value="1"/>
</dbReference>
<organism evidence="2">
    <name type="scientific">marine metagenome</name>
    <dbReference type="NCBI Taxonomy" id="408172"/>
    <lineage>
        <taxon>unclassified sequences</taxon>
        <taxon>metagenomes</taxon>
        <taxon>ecological metagenomes</taxon>
    </lineage>
</organism>
<feature type="domain" description="F5/8 type C" evidence="1">
    <location>
        <begin position="275"/>
        <end position="420"/>
    </location>
</feature>